<dbReference type="RefSeq" id="WP_120779286.1">
    <property type="nucleotide sequence ID" value="NZ_JBHLUP010000009.1"/>
</dbReference>
<reference evidence="4 5" key="1">
    <citation type="journal article" date="2015" name="Int. J. Syst. Evol. Microbiol.">
        <title>Micromonospora costi sp. nov., isolated from a leaf of Costus speciosus.</title>
        <authorList>
            <person name="Thawai C."/>
        </authorList>
    </citation>
    <scope>NUCLEOTIDE SEQUENCE [LARGE SCALE GENOMIC DNA]</scope>
    <source>
        <strain evidence="4 5">CS1-12</strain>
    </source>
</reference>
<evidence type="ECO:0000313" key="4">
    <source>
        <dbReference type="EMBL" id="RKN59131.1"/>
    </source>
</evidence>
<feature type="compositionally biased region" description="Low complexity" evidence="1">
    <location>
        <begin position="37"/>
        <end position="52"/>
    </location>
</feature>
<feature type="domain" description="PepSY" evidence="3">
    <location>
        <begin position="105"/>
        <end position="159"/>
    </location>
</feature>
<feature type="region of interest" description="Disordered" evidence="1">
    <location>
        <begin position="145"/>
        <end position="194"/>
    </location>
</feature>
<dbReference type="AlphaFoldDB" id="A0A3B0AG00"/>
<feature type="chain" id="PRO_5017460665" description="PepSY domain-containing protein" evidence="2">
    <location>
        <begin position="30"/>
        <end position="194"/>
    </location>
</feature>
<sequence length="194" mass="19691">MKRSSMILASAGGAAVLAVAGVAIGSAVADDERNRGTTLAAATVAPTAPGTPDDSATRGTPDDSATRDDSATPDDSATSGTPGGTPTTGGTTTGAPAGGERVGLQRAGEIALARVGGGRIVEIEAEQEHGRPVWSVEIVTGGVEHDVDVDRDSGAVLRVDRDDDGDDDGRHHDGSDDDRDDDDRHHGDDDRDDD</sequence>
<evidence type="ECO:0000259" key="3">
    <source>
        <dbReference type="Pfam" id="PF03413"/>
    </source>
</evidence>
<dbReference type="EMBL" id="RBAN01000001">
    <property type="protein sequence ID" value="RKN59131.1"/>
    <property type="molecule type" value="Genomic_DNA"/>
</dbReference>
<feature type="compositionally biased region" description="Basic and acidic residues" evidence="1">
    <location>
        <begin position="182"/>
        <end position="194"/>
    </location>
</feature>
<dbReference type="Proteomes" id="UP000279968">
    <property type="component" value="Unassembled WGS sequence"/>
</dbReference>
<dbReference type="Pfam" id="PF03413">
    <property type="entry name" value="PepSY"/>
    <property type="match status" value="1"/>
</dbReference>
<evidence type="ECO:0000313" key="5">
    <source>
        <dbReference type="Proteomes" id="UP000279968"/>
    </source>
</evidence>
<feature type="signal peptide" evidence="2">
    <location>
        <begin position="1"/>
        <end position="29"/>
    </location>
</feature>
<accession>A0A3B0AG00</accession>
<feature type="region of interest" description="Disordered" evidence="1">
    <location>
        <begin position="28"/>
        <end position="103"/>
    </location>
</feature>
<keyword evidence="2" id="KW-0732">Signal</keyword>
<feature type="compositionally biased region" description="Basic and acidic residues" evidence="1">
    <location>
        <begin position="145"/>
        <end position="161"/>
    </location>
</feature>
<dbReference type="OrthoDB" id="3637997at2"/>
<dbReference type="InterPro" id="IPR025711">
    <property type="entry name" value="PepSY"/>
</dbReference>
<evidence type="ECO:0000256" key="2">
    <source>
        <dbReference type="SAM" id="SignalP"/>
    </source>
</evidence>
<comment type="caution">
    <text evidence="4">The sequence shown here is derived from an EMBL/GenBank/DDBJ whole genome shotgun (WGS) entry which is preliminary data.</text>
</comment>
<feature type="compositionally biased region" description="Basic and acidic residues" evidence="1">
    <location>
        <begin position="60"/>
        <end position="70"/>
    </location>
</feature>
<proteinExistence type="predicted"/>
<keyword evidence="5" id="KW-1185">Reference proteome</keyword>
<name>A0A3B0AG00_9ACTN</name>
<evidence type="ECO:0000256" key="1">
    <source>
        <dbReference type="SAM" id="MobiDB-lite"/>
    </source>
</evidence>
<organism evidence="4 5">
    <name type="scientific">Micromonospora costi</name>
    <dbReference type="NCBI Taxonomy" id="1530042"/>
    <lineage>
        <taxon>Bacteria</taxon>
        <taxon>Bacillati</taxon>
        <taxon>Actinomycetota</taxon>
        <taxon>Actinomycetes</taxon>
        <taxon>Micromonosporales</taxon>
        <taxon>Micromonosporaceae</taxon>
        <taxon>Micromonospora</taxon>
    </lineage>
</organism>
<dbReference type="Gene3D" id="3.10.450.40">
    <property type="match status" value="1"/>
</dbReference>
<protein>
    <recommendedName>
        <fullName evidence="3">PepSY domain-containing protein</fullName>
    </recommendedName>
</protein>
<gene>
    <name evidence="4" type="ORF">D7193_06010</name>
</gene>